<dbReference type="EMBL" id="BAABFX010000040">
    <property type="protein sequence ID" value="GAA4400869.1"/>
    <property type="molecule type" value="Genomic_DNA"/>
</dbReference>
<evidence type="ECO:0000256" key="3">
    <source>
        <dbReference type="ARBA" id="ARBA00009587"/>
    </source>
</evidence>
<dbReference type="RefSeq" id="WP_159903969.1">
    <property type="nucleotide sequence ID" value="NZ_BAABFX010000040.1"/>
</dbReference>
<evidence type="ECO:0000259" key="13">
    <source>
        <dbReference type="Pfam" id="PF06974"/>
    </source>
</evidence>
<keyword evidence="7 11" id="KW-0319">Glycerol metabolism</keyword>
<keyword evidence="8 11" id="KW-0443">Lipid metabolism</keyword>
<dbReference type="SUPFAM" id="SSF52777">
    <property type="entry name" value="CoA-dependent acyltransferases"/>
    <property type="match status" value="1"/>
</dbReference>
<sequence>MVDRLSSLDTSFLHLEDATTPMHVGSVMVFDAPEGGFDYESLVTLISERIAHVPRYRQKIKSVPGGLANPVWVDDKHFDMSYHVRRSALPRPGSDEQLEELVARIQPRPLDRTRPLWEVYLVEGLAEDRFAIISKTHHSLVDGIRAVDIGNVLVDGNPTASDGILTTWRARAEPSSVELVVGAVAEAVRTPSQVVDTVQHGIADVGKTLGKVTSVASEVISTLARVSARPAPESPLNASVGRARRYVMIGTDLDDYRKIRTRLGQGAFADEVTVNDVILATIAGAFRSWLLTRGEAVYGGTTIRAMVPVSVHEGPEAPTGAQMTACFVDLPVGEPGPSMRLHQIAFSMRQQMEGGGRRAVSADTLAGLGGFAPPTMHALGARLGGVVSKRLYNVVITNVPGPQTPLYAAGARMVSTYPVTPLGRGQALSIGLTSYDGGVYYGLYADRDAMPDADVLGRGVVDSLHELLEAPRPKTR</sequence>
<dbReference type="EC" id="2.3.1.20" evidence="4 11"/>
<dbReference type="PANTHER" id="PTHR31650">
    <property type="entry name" value="O-ACYLTRANSFERASE (WSD1-LIKE) FAMILY PROTEIN"/>
    <property type="match status" value="1"/>
</dbReference>
<comment type="pathway">
    <text evidence="1 11">Glycerolipid metabolism; triacylglycerol biosynthesis.</text>
</comment>
<accession>A0ABP8K6N7</accession>
<dbReference type="PANTHER" id="PTHR31650:SF1">
    <property type="entry name" value="WAX ESTER SYNTHASE_DIACYLGLYCEROL ACYLTRANSFERASE 4-RELATED"/>
    <property type="match status" value="1"/>
</dbReference>
<organism evidence="14 15">
    <name type="scientific">Ornithinibacter aureus</name>
    <dbReference type="NCBI Taxonomy" id="622664"/>
    <lineage>
        <taxon>Bacteria</taxon>
        <taxon>Bacillati</taxon>
        <taxon>Actinomycetota</taxon>
        <taxon>Actinomycetes</taxon>
        <taxon>Micrococcales</taxon>
        <taxon>Intrasporangiaceae</taxon>
        <taxon>Ornithinibacter</taxon>
    </lineage>
</organism>
<dbReference type="Pfam" id="PF06974">
    <property type="entry name" value="WS_DGAT_C"/>
    <property type="match status" value="1"/>
</dbReference>
<evidence type="ECO:0000256" key="9">
    <source>
        <dbReference type="ARBA" id="ARBA00023315"/>
    </source>
</evidence>
<proteinExistence type="inferred from homology"/>
<gene>
    <name evidence="14" type="ORF">GCM10023153_28760</name>
</gene>
<evidence type="ECO:0000256" key="5">
    <source>
        <dbReference type="ARBA" id="ARBA00022516"/>
    </source>
</evidence>
<dbReference type="Proteomes" id="UP001500390">
    <property type="component" value="Unassembled WGS sequence"/>
</dbReference>
<dbReference type="InterPro" id="IPR045034">
    <property type="entry name" value="O-acyltransferase_WSD1-like"/>
</dbReference>
<feature type="domain" description="O-acyltransferase WSD1-like N-terminal" evidence="12">
    <location>
        <begin position="5"/>
        <end position="277"/>
    </location>
</feature>
<evidence type="ECO:0000256" key="4">
    <source>
        <dbReference type="ARBA" id="ARBA00013244"/>
    </source>
</evidence>
<keyword evidence="5 11" id="KW-0444">Lipid biosynthesis</keyword>
<evidence type="ECO:0000256" key="11">
    <source>
        <dbReference type="RuleBase" id="RU361241"/>
    </source>
</evidence>
<keyword evidence="6 11" id="KW-0808">Transferase</keyword>
<evidence type="ECO:0000256" key="7">
    <source>
        <dbReference type="ARBA" id="ARBA00022798"/>
    </source>
</evidence>
<evidence type="ECO:0000313" key="15">
    <source>
        <dbReference type="Proteomes" id="UP001500390"/>
    </source>
</evidence>
<name>A0ABP8K6N7_9MICO</name>
<evidence type="ECO:0000256" key="8">
    <source>
        <dbReference type="ARBA" id="ARBA00023098"/>
    </source>
</evidence>
<comment type="similarity">
    <text evidence="3 11">Belongs to the long-chain O-acyltransferase family.</text>
</comment>
<evidence type="ECO:0000313" key="14">
    <source>
        <dbReference type="EMBL" id="GAA4400869.1"/>
    </source>
</evidence>
<comment type="caution">
    <text evidence="14">The sequence shown here is derived from an EMBL/GenBank/DDBJ whole genome shotgun (WGS) entry which is preliminary data.</text>
</comment>
<evidence type="ECO:0000259" key="12">
    <source>
        <dbReference type="Pfam" id="PF03007"/>
    </source>
</evidence>
<evidence type="ECO:0000256" key="1">
    <source>
        <dbReference type="ARBA" id="ARBA00004771"/>
    </source>
</evidence>
<keyword evidence="9 11" id="KW-0012">Acyltransferase</keyword>
<dbReference type="InterPro" id="IPR014292">
    <property type="entry name" value="Acyl_transf_WS/DGAT"/>
</dbReference>
<feature type="domain" description="O-acyltransferase WSD1 C-terminal" evidence="13">
    <location>
        <begin position="320"/>
        <end position="467"/>
    </location>
</feature>
<dbReference type="InterPro" id="IPR004255">
    <property type="entry name" value="O-acyltransferase_WSD1_N"/>
</dbReference>
<reference evidence="15" key="1">
    <citation type="journal article" date="2019" name="Int. J. Syst. Evol. Microbiol.">
        <title>The Global Catalogue of Microorganisms (GCM) 10K type strain sequencing project: providing services to taxonomists for standard genome sequencing and annotation.</title>
        <authorList>
            <consortium name="The Broad Institute Genomics Platform"/>
            <consortium name="The Broad Institute Genome Sequencing Center for Infectious Disease"/>
            <person name="Wu L."/>
            <person name="Ma J."/>
        </authorList>
    </citation>
    <scope>NUCLEOTIDE SEQUENCE [LARGE SCALE GENOMIC DNA]</scope>
    <source>
        <strain evidence="15">JCM 17738</strain>
    </source>
</reference>
<evidence type="ECO:0000256" key="6">
    <source>
        <dbReference type="ARBA" id="ARBA00022679"/>
    </source>
</evidence>
<protein>
    <recommendedName>
        <fullName evidence="4 11">Diacylglycerol O-acyltransferase</fullName>
        <ecNumber evidence="4 11">2.3.1.20</ecNumber>
    </recommendedName>
</protein>
<keyword evidence="15" id="KW-1185">Reference proteome</keyword>
<dbReference type="NCBIfam" id="TIGR02946">
    <property type="entry name" value="acyl_WS_DGAT"/>
    <property type="match status" value="1"/>
</dbReference>
<comment type="pathway">
    <text evidence="2">Lipid metabolism.</text>
</comment>
<comment type="catalytic activity">
    <reaction evidence="10 11">
        <text>an acyl-CoA + a 1,2-diacyl-sn-glycerol = a triacyl-sn-glycerol + CoA</text>
        <dbReference type="Rhea" id="RHEA:10868"/>
        <dbReference type="ChEBI" id="CHEBI:17815"/>
        <dbReference type="ChEBI" id="CHEBI:57287"/>
        <dbReference type="ChEBI" id="CHEBI:58342"/>
        <dbReference type="ChEBI" id="CHEBI:64615"/>
        <dbReference type="EC" id="2.3.1.20"/>
    </reaction>
</comment>
<evidence type="ECO:0000256" key="10">
    <source>
        <dbReference type="ARBA" id="ARBA00048109"/>
    </source>
</evidence>
<evidence type="ECO:0000256" key="2">
    <source>
        <dbReference type="ARBA" id="ARBA00005189"/>
    </source>
</evidence>
<dbReference type="Pfam" id="PF03007">
    <property type="entry name" value="WS_DGAT_cat"/>
    <property type="match status" value="1"/>
</dbReference>
<dbReference type="InterPro" id="IPR009721">
    <property type="entry name" value="O-acyltransferase_WSD1_C"/>
</dbReference>